<dbReference type="AlphaFoldDB" id="A0A504YYG9"/>
<proteinExistence type="predicted"/>
<name>A0A504YYG9_FASGI</name>
<reference evidence="2 3" key="1">
    <citation type="submission" date="2019-04" db="EMBL/GenBank/DDBJ databases">
        <title>Annotation for the trematode Fasciola gigantica.</title>
        <authorList>
            <person name="Choi Y.-J."/>
        </authorList>
    </citation>
    <scope>NUCLEOTIDE SEQUENCE [LARGE SCALE GENOMIC DNA]</scope>
    <source>
        <strain evidence="2">Uganda_cow_1</strain>
    </source>
</reference>
<accession>A0A504YYG9</accession>
<protein>
    <submittedName>
        <fullName evidence="2">Uncharacterized protein</fullName>
    </submittedName>
</protein>
<dbReference type="EMBL" id="SUNJ01005982">
    <property type="protein sequence ID" value="TPP63157.1"/>
    <property type="molecule type" value="Genomic_DNA"/>
</dbReference>
<evidence type="ECO:0000313" key="3">
    <source>
        <dbReference type="Proteomes" id="UP000316759"/>
    </source>
</evidence>
<feature type="chain" id="PRO_5021361413" evidence="1">
    <location>
        <begin position="23"/>
        <end position="98"/>
    </location>
</feature>
<comment type="caution">
    <text evidence="2">The sequence shown here is derived from an EMBL/GenBank/DDBJ whole genome shotgun (WGS) entry which is preliminary data.</text>
</comment>
<organism evidence="2 3">
    <name type="scientific">Fasciola gigantica</name>
    <name type="common">Giant liver fluke</name>
    <dbReference type="NCBI Taxonomy" id="46835"/>
    <lineage>
        <taxon>Eukaryota</taxon>
        <taxon>Metazoa</taxon>
        <taxon>Spiralia</taxon>
        <taxon>Lophotrochozoa</taxon>
        <taxon>Platyhelminthes</taxon>
        <taxon>Trematoda</taxon>
        <taxon>Digenea</taxon>
        <taxon>Plagiorchiida</taxon>
        <taxon>Echinostomata</taxon>
        <taxon>Echinostomatoidea</taxon>
        <taxon>Fasciolidae</taxon>
        <taxon>Fasciola</taxon>
    </lineage>
</organism>
<gene>
    <name evidence="2" type="ORF">FGIG_01651</name>
</gene>
<evidence type="ECO:0000313" key="2">
    <source>
        <dbReference type="EMBL" id="TPP63157.1"/>
    </source>
</evidence>
<feature type="signal peptide" evidence="1">
    <location>
        <begin position="1"/>
        <end position="22"/>
    </location>
</feature>
<dbReference type="Proteomes" id="UP000316759">
    <property type="component" value="Unassembled WGS sequence"/>
</dbReference>
<evidence type="ECO:0000256" key="1">
    <source>
        <dbReference type="SAM" id="SignalP"/>
    </source>
</evidence>
<keyword evidence="1" id="KW-0732">Signal</keyword>
<keyword evidence="3" id="KW-1185">Reference proteome</keyword>
<sequence length="98" mass="11111">MNRYPAYCMLLSACLILSTTWAAPTVLSSPVDRILEESAIDLSEPDYAVRYPSPRRLFKSLRTFGRNSGPWVQIPSESGDVLLEPRRRRFFCNPTGCV</sequence>